<sequence>MSLSSFAQFNTLPTELQLEVLKNADSRSLMGFLQSNKHYSNMVKYTVLSKLSKHLKSQDCVDPETFDKLFIGIFSPQSAQKQVELYETKCANSVETTPKHPISLDSNAISSRSGSVENDITTMGMDLDLEELQRKLVSVEEVYEEELKHLASKNNNCIEQQQQQYQSRNLESTIFKLGQLEKTRDPLRRQSEFVKANSSDSENQFANNNIHLIVSEDSKNIKLQFDLYFEDSDSSLGRLCSMPTRIYTTLDADKEEEVQQFVLLNGAVTIDCKICKGEEVPPRGPYDFDLFYNYYVEVLDMQVNNLFLLNCIEAKVNGDN</sequence>
<evidence type="ECO:0000313" key="1">
    <source>
        <dbReference type="EMBL" id="GMG20895.1"/>
    </source>
</evidence>
<protein>
    <submittedName>
        <fullName evidence="1">Unnamed protein product</fullName>
    </submittedName>
</protein>
<name>A0A9W6YVA2_AMBMO</name>
<dbReference type="AlphaFoldDB" id="A0A9W6YVA2"/>
<proteinExistence type="predicted"/>
<dbReference type="OrthoDB" id="4079943at2759"/>
<comment type="caution">
    <text evidence="1">The sequence shown here is derived from an EMBL/GenBank/DDBJ whole genome shotgun (WGS) entry which is preliminary data.</text>
</comment>
<dbReference type="Proteomes" id="UP001165063">
    <property type="component" value="Unassembled WGS sequence"/>
</dbReference>
<keyword evidence="2" id="KW-1185">Reference proteome</keyword>
<dbReference type="EMBL" id="BSXU01000498">
    <property type="protein sequence ID" value="GMG20895.1"/>
    <property type="molecule type" value="Genomic_DNA"/>
</dbReference>
<reference evidence="1" key="1">
    <citation type="submission" date="2023-04" db="EMBL/GenBank/DDBJ databases">
        <title>Ambrosiozyma monospora NBRC 1965.</title>
        <authorList>
            <person name="Ichikawa N."/>
            <person name="Sato H."/>
            <person name="Tonouchi N."/>
        </authorList>
    </citation>
    <scope>NUCLEOTIDE SEQUENCE</scope>
    <source>
        <strain evidence="1">NBRC 1965</strain>
    </source>
</reference>
<organism evidence="1 2">
    <name type="scientific">Ambrosiozyma monospora</name>
    <name type="common">Yeast</name>
    <name type="synonym">Endomycopsis monosporus</name>
    <dbReference type="NCBI Taxonomy" id="43982"/>
    <lineage>
        <taxon>Eukaryota</taxon>
        <taxon>Fungi</taxon>
        <taxon>Dikarya</taxon>
        <taxon>Ascomycota</taxon>
        <taxon>Saccharomycotina</taxon>
        <taxon>Pichiomycetes</taxon>
        <taxon>Pichiales</taxon>
        <taxon>Pichiaceae</taxon>
        <taxon>Ambrosiozyma</taxon>
    </lineage>
</organism>
<gene>
    <name evidence="1" type="ORF">Amon01_000157300</name>
</gene>
<accession>A0A9W6YVA2</accession>
<evidence type="ECO:0000313" key="2">
    <source>
        <dbReference type="Proteomes" id="UP001165063"/>
    </source>
</evidence>